<name>A0A540K3P9_MALBA</name>
<gene>
    <name evidence="2" type="ORF">C1H46_045621</name>
</gene>
<evidence type="ECO:0000313" key="3">
    <source>
        <dbReference type="Proteomes" id="UP000315295"/>
    </source>
</evidence>
<evidence type="ECO:0000313" key="2">
    <source>
        <dbReference type="EMBL" id="TQD68845.1"/>
    </source>
</evidence>
<organism evidence="2 3">
    <name type="scientific">Malus baccata</name>
    <name type="common">Siberian crab apple</name>
    <name type="synonym">Pyrus baccata</name>
    <dbReference type="NCBI Taxonomy" id="106549"/>
    <lineage>
        <taxon>Eukaryota</taxon>
        <taxon>Viridiplantae</taxon>
        <taxon>Streptophyta</taxon>
        <taxon>Embryophyta</taxon>
        <taxon>Tracheophyta</taxon>
        <taxon>Spermatophyta</taxon>
        <taxon>Magnoliopsida</taxon>
        <taxon>eudicotyledons</taxon>
        <taxon>Gunneridae</taxon>
        <taxon>Pentapetalae</taxon>
        <taxon>rosids</taxon>
        <taxon>fabids</taxon>
        <taxon>Rosales</taxon>
        <taxon>Rosaceae</taxon>
        <taxon>Amygdaloideae</taxon>
        <taxon>Maleae</taxon>
        <taxon>Malus</taxon>
    </lineage>
</organism>
<dbReference type="EMBL" id="VIEB01008092">
    <property type="protein sequence ID" value="TQD68845.1"/>
    <property type="molecule type" value="Genomic_DNA"/>
</dbReference>
<feature type="transmembrane region" description="Helical" evidence="1">
    <location>
        <begin position="29"/>
        <end position="50"/>
    </location>
</feature>
<keyword evidence="1" id="KW-1133">Transmembrane helix</keyword>
<keyword evidence="1" id="KW-0812">Transmembrane</keyword>
<reference evidence="2 3" key="1">
    <citation type="journal article" date="2019" name="G3 (Bethesda)">
        <title>Sequencing of a Wild Apple (Malus baccata) Genome Unravels the Differences Between Cultivated and Wild Apple Species Regarding Disease Resistance and Cold Tolerance.</title>
        <authorList>
            <person name="Chen X."/>
        </authorList>
    </citation>
    <scope>NUCLEOTIDE SEQUENCE [LARGE SCALE GENOMIC DNA]</scope>
    <source>
        <strain evidence="3">cv. Shandingzi</strain>
        <tissue evidence="2">Leaves</tissue>
    </source>
</reference>
<protein>
    <submittedName>
        <fullName evidence="2">Uncharacterized protein</fullName>
    </submittedName>
</protein>
<dbReference type="AlphaFoldDB" id="A0A540K3P9"/>
<accession>A0A540K3P9</accession>
<keyword evidence="1" id="KW-0472">Membrane</keyword>
<dbReference type="Proteomes" id="UP000315295">
    <property type="component" value="Unassembled WGS sequence"/>
</dbReference>
<keyword evidence="3" id="KW-1185">Reference proteome</keyword>
<sequence length="59" mass="7409">MKGWKSSIQREVKKMQRRKLKEEDGSRRYYDFFCFYFLSFKGCIALRYHFLDDKWVVRS</sequence>
<proteinExistence type="predicted"/>
<comment type="caution">
    <text evidence="2">The sequence shown here is derived from an EMBL/GenBank/DDBJ whole genome shotgun (WGS) entry which is preliminary data.</text>
</comment>
<evidence type="ECO:0000256" key="1">
    <source>
        <dbReference type="SAM" id="Phobius"/>
    </source>
</evidence>